<sequence length="77" mass="8577">MAAGQYERHLLGMLRGEDVMVLVTRRPRTLPDWADTTVTLPEGMWEEQLGGGMFEGTVKLSTLFKTRPQAILTRAGS</sequence>
<evidence type="ECO:0000313" key="2">
    <source>
        <dbReference type="Proteomes" id="UP000030145"/>
    </source>
</evidence>
<keyword evidence="2" id="KW-1185">Reference proteome</keyword>
<protein>
    <submittedName>
        <fullName evidence="1">Uncharacterized protein</fullName>
    </submittedName>
</protein>
<dbReference type="Proteomes" id="UP000030145">
    <property type="component" value="Unassembled WGS sequence"/>
</dbReference>
<organism evidence="1 2">
    <name type="scientific">Corynebacterium auriscanis</name>
    <dbReference type="NCBI Taxonomy" id="99807"/>
    <lineage>
        <taxon>Bacteria</taxon>
        <taxon>Bacillati</taxon>
        <taxon>Actinomycetota</taxon>
        <taxon>Actinomycetes</taxon>
        <taxon>Mycobacteriales</taxon>
        <taxon>Corynebacteriaceae</taxon>
        <taxon>Corynebacterium</taxon>
    </lineage>
</organism>
<proteinExistence type="predicted"/>
<dbReference type="AlphaFoldDB" id="A0A0A2DQM4"/>
<gene>
    <name evidence="1" type="ORF">MA47_03325</name>
</gene>
<evidence type="ECO:0000313" key="1">
    <source>
        <dbReference type="EMBL" id="KGM19176.1"/>
    </source>
</evidence>
<dbReference type="EMBL" id="JRVJ01000003">
    <property type="protein sequence ID" value="KGM19176.1"/>
    <property type="molecule type" value="Genomic_DNA"/>
</dbReference>
<name>A0A0A2DQM4_9CORY</name>
<comment type="caution">
    <text evidence="1">The sequence shown here is derived from an EMBL/GenBank/DDBJ whole genome shotgun (WGS) entry which is preliminary data.</text>
</comment>
<reference evidence="1 2" key="1">
    <citation type="submission" date="2014-10" db="EMBL/GenBank/DDBJ databases">
        <title>Whole Genome sequence of Corynebacterium auriscanis strain CIP 106629.</title>
        <authorList>
            <person name="Hassan S.S."/>
            <person name="Jamal S.B."/>
            <person name="Tiwari S."/>
            <person name="Oliveira L.D.C."/>
            <person name="Souza F."/>
            <person name="Mariano D.C."/>
            <person name="Almeida S."/>
            <person name="Dorella F."/>
            <person name="Pereira F."/>
            <person name="Carvalho A."/>
            <person name="Leal C.A."/>
            <person name="Soares S.D.C."/>
            <person name="Figueiredo H.C."/>
            <person name="Silva A."/>
            <person name="Azevedo V.A."/>
        </authorList>
    </citation>
    <scope>NUCLEOTIDE SEQUENCE [LARGE SCALE GENOMIC DNA]</scope>
    <source>
        <strain evidence="1 2">CIP 106629</strain>
    </source>
</reference>
<accession>A0A0A2DQM4</accession>